<organism evidence="1 2">
    <name type="scientific">Bdellovibrio bacteriovorus</name>
    <dbReference type="NCBI Taxonomy" id="959"/>
    <lineage>
        <taxon>Bacteria</taxon>
        <taxon>Pseudomonadati</taxon>
        <taxon>Bdellovibrionota</taxon>
        <taxon>Bdellovibrionia</taxon>
        <taxon>Bdellovibrionales</taxon>
        <taxon>Pseudobdellovibrionaceae</taxon>
        <taxon>Bdellovibrio</taxon>
    </lineage>
</organism>
<gene>
    <name evidence="1" type="ORF">AZI86_07665</name>
</gene>
<name>A0A150WTA2_BDEBC</name>
<dbReference type="AlphaFoldDB" id="A0A150WTA2"/>
<dbReference type="EMBL" id="LUKE01000001">
    <property type="protein sequence ID" value="KYG67509.1"/>
    <property type="molecule type" value="Genomic_DNA"/>
</dbReference>
<reference evidence="1 2" key="1">
    <citation type="submission" date="2016-03" db="EMBL/GenBank/DDBJ databases">
        <authorList>
            <person name="Ploux O."/>
        </authorList>
    </citation>
    <scope>NUCLEOTIDE SEQUENCE [LARGE SCALE GENOMIC DNA]</scope>
    <source>
        <strain evidence="1 2">R0</strain>
    </source>
</reference>
<accession>A0A150WTA2</accession>
<sequence length="190" mass="21253">MLLALLLFLAAGGLIFAYLGGDSKRKPSGTAAVAKTKKFEQSVNRHLMLTNERMELEKQRMALENAKILNNPLSATRPQKAYTNDDRLDLSSDTRAADVAKDLGRGPRQEEIISPHDVVQKEIFNEELARQQSQAYREEYARQFVENARRGGYKVKLSEDLSRVISVTPIRNPSADFQVFEGAGSIRGSQ</sequence>
<evidence type="ECO:0000313" key="1">
    <source>
        <dbReference type="EMBL" id="KYG67509.1"/>
    </source>
</evidence>
<dbReference type="OrthoDB" id="9342620at2"/>
<dbReference type="Proteomes" id="UP000075320">
    <property type="component" value="Unassembled WGS sequence"/>
</dbReference>
<protein>
    <submittedName>
        <fullName evidence="1">Uncharacterized protein</fullName>
    </submittedName>
</protein>
<evidence type="ECO:0000313" key="2">
    <source>
        <dbReference type="Proteomes" id="UP000075320"/>
    </source>
</evidence>
<comment type="caution">
    <text evidence="1">The sequence shown here is derived from an EMBL/GenBank/DDBJ whole genome shotgun (WGS) entry which is preliminary data.</text>
</comment>
<keyword evidence="2" id="KW-1185">Reference proteome</keyword>
<proteinExistence type="predicted"/>